<reference evidence="2 3" key="1">
    <citation type="journal article" date="2013" name="Genome Biol.">
        <title>The genome sequence of the most widely cultivated cacao type and its use to identify candidate genes regulating pod color.</title>
        <authorList>
            <person name="Motamayor J.C."/>
            <person name="Mockaitis K."/>
            <person name="Schmutz J."/>
            <person name="Haiminen N."/>
            <person name="Iii D.L."/>
            <person name="Cornejo O."/>
            <person name="Findley S.D."/>
            <person name="Zheng P."/>
            <person name="Utro F."/>
            <person name="Royaert S."/>
            <person name="Saski C."/>
            <person name="Jenkins J."/>
            <person name="Podicheti R."/>
            <person name="Zhao M."/>
            <person name="Scheffler B.E."/>
            <person name="Stack J.C."/>
            <person name="Feltus F.A."/>
            <person name="Mustiga G.M."/>
            <person name="Amores F."/>
            <person name="Phillips W."/>
            <person name="Marelli J.P."/>
            <person name="May G.D."/>
            <person name="Shapiro H."/>
            <person name="Ma J."/>
            <person name="Bustamante C.D."/>
            <person name="Schnell R.J."/>
            <person name="Main D."/>
            <person name="Gilbert D."/>
            <person name="Parida L."/>
            <person name="Kuhn D.N."/>
        </authorList>
    </citation>
    <scope>NUCLEOTIDE SEQUENCE [LARGE SCALE GENOMIC DNA]</scope>
    <source>
        <strain evidence="3">cv. Matina 1-6</strain>
    </source>
</reference>
<keyword evidence="3" id="KW-1185">Reference proteome</keyword>
<keyword evidence="1" id="KW-0812">Transmembrane</keyword>
<dbReference type="EMBL" id="KE133516">
    <property type="protein sequence ID" value="EOY20512.1"/>
    <property type="molecule type" value="Genomic_DNA"/>
</dbReference>
<name>S1SIQ0_THECC</name>
<gene>
    <name evidence="2" type="ORF">TCM_046147</name>
</gene>
<dbReference type="Gramene" id="EOY20512">
    <property type="protein sequence ID" value="EOY20512"/>
    <property type="gene ID" value="TCM_046147"/>
</dbReference>
<proteinExistence type="predicted"/>
<dbReference type="Proteomes" id="UP000026915">
    <property type="component" value="Unassembled WGS sequence"/>
</dbReference>
<keyword evidence="1" id="KW-1133">Transmembrane helix</keyword>
<dbReference type="AlphaFoldDB" id="S1SIQ0"/>
<evidence type="ECO:0000256" key="1">
    <source>
        <dbReference type="SAM" id="Phobius"/>
    </source>
</evidence>
<evidence type="ECO:0000313" key="3">
    <source>
        <dbReference type="Proteomes" id="UP000026915"/>
    </source>
</evidence>
<dbReference type="InParanoid" id="S1SIQ0"/>
<organism evidence="2 3">
    <name type="scientific">Theobroma cacao</name>
    <name type="common">Cacao</name>
    <name type="synonym">Cocoa</name>
    <dbReference type="NCBI Taxonomy" id="3641"/>
    <lineage>
        <taxon>Eukaryota</taxon>
        <taxon>Viridiplantae</taxon>
        <taxon>Streptophyta</taxon>
        <taxon>Embryophyta</taxon>
        <taxon>Tracheophyta</taxon>
        <taxon>Spermatophyta</taxon>
        <taxon>Magnoliopsida</taxon>
        <taxon>eudicotyledons</taxon>
        <taxon>Gunneridae</taxon>
        <taxon>Pentapetalae</taxon>
        <taxon>rosids</taxon>
        <taxon>malvids</taxon>
        <taxon>Malvales</taxon>
        <taxon>Malvaceae</taxon>
        <taxon>Byttnerioideae</taxon>
        <taxon>Theobroma</taxon>
    </lineage>
</organism>
<dbReference type="PROSITE" id="PS51257">
    <property type="entry name" value="PROKAR_LIPOPROTEIN"/>
    <property type="match status" value="1"/>
</dbReference>
<feature type="transmembrane region" description="Helical" evidence="1">
    <location>
        <begin position="23"/>
        <end position="47"/>
    </location>
</feature>
<accession>S1SIQ0</accession>
<keyword evidence="1" id="KW-0472">Membrane</keyword>
<protein>
    <submittedName>
        <fullName evidence="2">Uncharacterized protein</fullName>
    </submittedName>
</protein>
<feature type="transmembrane region" description="Helical" evidence="1">
    <location>
        <begin position="68"/>
        <end position="92"/>
    </location>
</feature>
<dbReference type="HOGENOM" id="CLU_1597423_0_0_1"/>
<sequence length="167" mass="18390">MEEKVGLGGDEEEEETEIEAPAWFFPTIIGTACCLSAVLAGILFWQTRNYMADRAVKGQSNETDDLSGYYYIVQHVFGFSFLVVMAVEFALLTNFMIMCSSVAATDPISDVEMPADQPGPRIASVSCELVQDNGAQHPALVDERGTMMGRIKFVANLDAEIPSWHKQ</sequence>
<evidence type="ECO:0000313" key="2">
    <source>
        <dbReference type="EMBL" id="EOY20512.1"/>
    </source>
</evidence>